<protein>
    <submittedName>
        <fullName evidence="2">Receptor L-domain domain-containing protein</fullName>
    </submittedName>
</protein>
<accession>A0AC34QV77</accession>
<dbReference type="WBParaSite" id="JU765_v2.g1960.t1">
    <property type="protein sequence ID" value="JU765_v2.g1960.t1"/>
    <property type="gene ID" value="JU765_v2.g1960"/>
</dbReference>
<dbReference type="Proteomes" id="UP000887576">
    <property type="component" value="Unplaced"/>
</dbReference>
<name>A0AC34QV77_9BILA</name>
<evidence type="ECO:0000313" key="2">
    <source>
        <dbReference type="WBParaSite" id="JU765_v2.g1960.t1"/>
    </source>
</evidence>
<organism evidence="1 2">
    <name type="scientific">Panagrolaimus sp. JU765</name>
    <dbReference type="NCBI Taxonomy" id="591449"/>
    <lineage>
        <taxon>Eukaryota</taxon>
        <taxon>Metazoa</taxon>
        <taxon>Ecdysozoa</taxon>
        <taxon>Nematoda</taxon>
        <taxon>Chromadorea</taxon>
        <taxon>Rhabditida</taxon>
        <taxon>Tylenchina</taxon>
        <taxon>Panagrolaimomorpha</taxon>
        <taxon>Panagrolaimoidea</taxon>
        <taxon>Panagrolaimidae</taxon>
        <taxon>Panagrolaimus</taxon>
    </lineage>
</organism>
<evidence type="ECO:0000313" key="1">
    <source>
        <dbReference type="Proteomes" id="UP000887576"/>
    </source>
</evidence>
<reference evidence="2" key="1">
    <citation type="submission" date="2022-11" db="UniProtKB">
        <authorList>
            <consortium name="WormBaseParasite"/>
        </authorList>
    </citation>
    <scope>IDENTIFICATION</scope>
</reference>
<proteinExistence type="predicted"/>
<sequence>MLLIKFLALLFLTVKVKAQVYGTYHPLKYIERNGTNLVFHEYILGNLILHNVDEKFWNNIDTVQPFVVREVRGYIHLKNINFNFTLKNLAVIHGEELEPETGAALLIEDCGVHFIDFGAQNLQLIKKGKVVIRNCPKLCVWNPNAKNGINYGALVQPLDVTPVNSRLFVVNSFQSCDLETKFCDCEQGCSAHGFCQKDPFVNTCPNMNCAFGCRKENLKWHCNACPDGYFLDANTKKCDKCDMSTAGLYCFSKKVDNGLEEDGEIVVGCSKDRTYDDDVCKKCHVDVSDSGKFFASCLKVCDGIVSPDYIEIANLYPGFSVDNYDGNVEYEEHELCSIANYLFFVDYQRNLAANWPPLSSLWFMSRLQYAKSATFSKFDADAMTYSNFRNVREYLRINPHHRYIDLGLVNASSYGYDVEYEKGQWFKPLRKDSRFGDRNSGVGKSGFSPIDCRCGYEQLDNANKNAECFVPGNCNKCNYGHRQYIDPQTKFMFTRCSQKPHDDK</sequence>